<keyword evidence="4" id="KW-0472">Membrane</keyword>
<reference evidence="6" key="1">
    <citation type="submission" date="2012-09" db="EMBL/GenBank/DDBJ databases">
        <authorList>
            <person name="Martin A.A."/>
        </authorList>
    </citation>
    <scope>NUCLEOTIDE SEQUENCE</scope>
</reference>
<dbReference type="SUPFAM" id="SSF53822">
    <property type="entry name" value="Periplasmic binding protein-like I"/>
    <property type="match status" value="1"/>
</dbReference>
<evidence type="ECO:0000256" key="3">
    <source>
        <dbReference type="ARBA" id="ARBA00022989"/>
    </source>
</evidence>
<proteinExistence type="predicted"/>
<accession>A0A0K0D3A7</accession>
<comment type="subcellular location">
    <subcellularLocation>
        <location evidence="1">Membrane</location>
    </subcellularLocation>
</comment>
<evidence type="ECO:0000256" key="1">
    <source>
        <dbReference type="ARBA" id="ARBA00004370"/>
    </source>
</evidence>
<dbReference type="GO" id="GO:0016020">
    <property type="term" value="C:membrane"/>
    <property type="evidence" value="ECO:0007669"/>
    <property type="project" value="UniProtKB-SubCell"/>
</dbReference>
<evidence type="ECO:0000259" key="5">
    <source>
        <dbReference type="Pfam" id="PF01094"/>
    </source>
</evidence>
<protein>
    <submittedName>
        <fullName evidence="7">ANF_receptor domain-containing protein</fullName>
    </submittedName>
</protein>
<dbReference type="InterPro" id="IPR001828">
    <property type="entry name" value="ANF_lig-bd_rcpt"/>
</dbReference>
<name>A0A0K0D3A7_ANGCA</name>
<dbReference type="STRING" id="6313.A0A0K0D3A7"/>
<keyword evidence="6" id="KW-1185">Reference proteome</keyword>
<dbReference type="InterPro" id="IPR028082">
    <property type="entry name" value="Peripla_BP_I"/>
</dbReference>
<organism evidence="6 7">
    <name type="scientific">Angiostrongylus cantonensis</name>
    <name type="common">Rat lungworm</name>
    <dbReference type="NCBI Taxonomy" id="6313"/>
    <lineage>
        <taxon>Eukaryota</taxon>
        <taxon>Metazoa</taxon>
        <taxon>Ecdysozoa</taxon>
        <taxon>Nematoda</taxon>
        <taxon>Chromadorea</taxon>
        <taxon>Rhabditida</taxon>
        <taxon>Rhabditina</taxon>
        <taxon>Rhabditomorpha</taxon>
        <taxon>Strongyloidea</taxon>
        <taxon>Metastrongylidae</taxon>
        <taxon>Angiostrongylus</taxon>
    </lineage>
</organism>
<keyword evidence="2" id="KW-0812">Transmembrane</keyword>
<keyword evidence="3" id="KW-1133">Transmembrane helix</keyword>
<evidence type="ECO:0000313" key="6">
    <source>
        <dbReference type="Proteomes" id="UP000035642"/>
    </source>
</evidence>
<evidence type="ECO:0000256" key="4">
    <source>
        <dbReference type="ARBA" id="ARBA00023136"/>
    </source>
</evidence>
<dbReference type="AlphaFoldDB" id="A0A0K0D3A7"/>
<feature type="domain" description="Receptor ligand binding region" evidence="5">
    <location>
        <begin position="5"/>
        <end position="112"/>
    </location>
</feature>
<dbReference type="Gene3D" id="3.40.50.2300">
    <property type="match status" value="1"/>
</dbReference>
<dbReference type="Pfam" id="PF01094">
    <property type="entry name" value="ANF_receptor"/>
    <property type="match status" value="1"/>
</dbReference>
<reference evidence="7" key="2">
    <citation type="submission" date="2017-02" db="UniProtKB">
        <authorList>
            <consortium name="WormBaseParasite"/>
        </authorList>
    </citation>
    <scope>IDENTIFICATION</scope>
</reference>
<evidence type="ECO:0000256" key="2">
    <source>
        <dbReference type="ARBA" id="ARBA00022692"/>
    </source>
</evidence>
<dbReference type="WBParaSite" id="ACAC_0000455201-mRNA-1">
    <property type="protein sequence ID" value="ACAC_0000455201-mRNA-1"/>
    <property type="gene ID" value="ACAC_0000455201"/>
</dbReference>
<dbReference type="Proteomes" id="UP000035642">
    <property type="component" value="Unassembled WGS sequence"/>
</dbReference>
<evidence type="ECO:0000313" key="7">
    <source>
        <dbReference type="WBParaSite" id="ACAC_0000455201-mRNA-1"/>
    </source>
</evidence>
<sequence length="181" mass="20985">MINCVLQLFATFDWDRVAIFYTTNEVQYCESIVEDALVLFSEKSLYYVNVVQKTEWIRADDAYFTEQMLRARRSVRIILLCLDTAQDKRNFMRKASELDMVSDEFVYILLGTLGFGFVDLASVKSCNSFIKSMTQLYYPFVPQYNKGHPLIAVVYVYLSPNFIEEFKDSSIIYTIPPDSGS</sequence>